<evidence type="ECO:0000256" key="1">
    <source>
        <dbReference type="SAM" id="MobiDB-lite"/>
    </source>
</evidence>
<feature type="region of interest" description="Disordered" evidence="1">
    <location>
        <begin position="1"/>
        <end position="350"/>
    </location>
</feature>
<sequence>MSNVPPTPYGDEGDARPVSLIGAQFSTTGPLADEDDADPRLDRDDDSRASRSRRHRRRRAEDAAAPEGDEAFHLDDRPTVPLPPARDPRPHVVAGRPADTVSDRAPRRPDRLTDKQGPAGPDAPAGPSPSLQVDGPTQPLPPASHPASPHPASPHPASPHPVSPPPAQPPGAARPAPQRPAPGPSSARQPRTGWLPATPHAAAPGDPADQDDEPATPPIGRRMPPRPPAAPPPVQAPPSRFGDRPPSGAAAAAHPSQVPEPPKPAARSQPGRPAEPPPPAPGPWTIPPPVRARPAAQPPQPTEPPGIAEPGAPDQAGAWASAPAPSTEPERSDEPARPTPPVTPTGTAVARRFALPAVTDDEWDWDDGDGLADWDEIPLRESLPDRAAVDLPGSWRIGITSAFPYSGTTTLVGILGLVLAGARGESVLAIDLCPAVWPDEEPEEPRGDPLCPRVGLAGDVTVADVARRRDSPAAGLRALLHASGDTAPALEVVPLSRSQAPAAGGAAVVPADDTVTPGMLRTALGQLTRAYPLVLVDAPVAAPLSPTALRAADLIVVVSLAAPADLDRTAAALRDPAAPLLPVDKDGRRPPVIVAVVSPRRGRWSPRTRAAAGRLARHVDTIVRIPYESRLDPSKRAPIRIPRLRGSTRRSYLRLGVAVVESLLRLAAEETVKTHATAADATRGSTPETLRTPVV</sequence>
<dbReference type="InParanoid" id="E3IYN6"/>
<feature type="compositionally biased region" description="Basic and acidic residues" evidence="1">
    <location>
        <begin position="101"/>
        <end position="114"/>
    </location>
</feature>
<feature type="region of interest" description="Disordered" evidence="1">
    <location>
        <begin position="674"/>
        <end position="695"/>
    </location>
</feature>
<proteinExistence type="predicted"/>
<dbReference type="InterPro" id="IPR027417">
    <property type="entry name" value="P-loop_NTPase"/>
</dbReference>
<feature type="compositionally biased region" description="Pro residues" evidence="1">
    <location>
        <begin position="138"/>
        <end position="169"/>
    </location>
</feature>
<dbReference type="KEGG" id="fri:FraEuI1c_7142"/>
<reference evidence="2 3" key="1">
    <citation type="submission" date="2010-10" db="EMBL/GenBank/DDBJ databases">
        <title>Complete sequence of Frankia sp. EuI1c.</title>
        <authorList>
            <consortium name="US DOE Joint Genome Institute"/>
            <person name="Lucas S."/>
            <person name="Copeland A."/>
            <person name="Lapidus A."/>
            <person name="Cheng J.-F."/>
            <person name="Bruce D."/>
            <person name="Goodwin L."/>
            <person name="Pitluck S."/>
            <person name="Chertkov O."/>
            <person name="Detter J.C."/>
            <person name="Han C."/>
            <person name="Tapia R."/>
            <person name="Land M."/>
            <person name="Hauser L."/>
            <person name="Jeffries C."/>
            <person name="Kyrpides N."/>
            <person name="Ivanova N."/>
            <person name="Mikhailova N."/>
            <person name="Beauchemin N."/>
            <person name="Sen A."/>
            <person name="Sur S.A."/>
            <person name="Gtari M."/>
            <person name="Wall L."/>
            <person name="Tisa L."/>
            <person name="Woyke T."/>
        </authorList>
    </citation>
    <scope>NUCLEOTIDE SEQUENCE [LARGE SCALE GENOMIC DNA]</scope>
    <source>
        <strain evidence="3">DSM 45817 / CECT 9037 / EuI1c</strain>
    </source>
</reference>
<gene>
    <name evidence="2" type="ordered locus">FraEuI1c_7142</name>
</gene>
<dbReference type="SUPFAM" id="SSF52540">
    <property type="entry name" value="P-loop containing nucleoside triphosphate hydrolases"/>
    <property type="match status" value="1"/>
</dbReference>
<dbReference type="AlphaFoldDB" id="E3IYN6"/>
<dbReference type="EMBL" id="CP002299">
    <property type="protein sequence ID" value="ADP85107.1"/>
    <property type="molecule type" value="Genomic_DNA"/>
</dbReference>
<evidence type="ECO:0000313" key="2">
    <source>
        <dbReference type="EMBL" id="ADP85107.1"/>
    </source>
</evidence>
<feature type="compositionally biased region" description="Pro residues" evidence="1">
    <location>
        <begin position="273"/>
        <end position="304"/>
    </location>
</feature>
<accession>E3IYN6</accession>
<evidence type="ECO:0008006" key="4">
    <source>
        <dbReference type="Google" id="ProtNLM"/>
    </source>
</evidence>
<dbReference type="eggNOG" id="COG0455">
    <property type="taxonomic scope" value="Bacteria"/>
</dbReference>
<name>E3IYN6_PSEI1</name>
<dbReference type="Proteomes" id="UP000002484">
    <property type="component" value="Chromosome"/>
</dbReference>
<dbReference type="Gene3D" id="3.40.50.300">
    <property type="entry name" value="P-loop containing nucleotide triphosphate hydrolases"/>
    <property type="match status" value="1"/>
</dbReference>
<protein>
    <recommendedName>
        <fullName evidence="4">MinD-like ATPase involved in chromosome partitioning or flagellar assembly</fullName>
    </recommendedName>
</protein>
<organism evidence="2 3">
    <name type="scientific">Pseudofrankia inefficax (strain DSM 45817 / CECT 9037 / DDB 130130 / EuI1c)</name>
    <name type="common">Frankia inefficax</name>
    <dbReference type="NCBI Taxonomy" id="298654"/>
    <lineage>
        <taxon>Bacteria</taxon>
        <taxon>Bacillati</taxon>
        <taxon>Actinomycetota</taxon>
        <taxon>Actinomycetes</taxon>
        <taxon>Frankiales</taxon>
        <taxon>Frankiaceae</taxon>
        <taxon>Pseudofrankia</taxon>
    </lineage>
</organism>
<feature type="compositionally biased region" description="Low complexity" evidence="1">
    <location>
        <begin position="117"/>
        <end position="130"/>
    </location>
</feature>
<feature type="compositionally biased region" description="Pro residues" evidence="1">
    <location>
        <begin position="225"/>
        <end position="236"/>
    </location>
</feature>
<feature type="compositionally biased region" description="Basic and acidic residues" evidence="1">
    <location>
        <begin position="38"/>
        <end position="49"/>
    </location>
</feature>
<evidence type="ECO:0000313" key="3">
    <source>
        <dbReference type="Proteomes" id="UP000002484"/>
    </source>
</evidence>
<keyword evidence="3" id="KW-1185">Reference proteome</keyword>
<dbReference type="STRING" id="298654.FraEuI1c_7142"/>
<feature type="compositionally biased region" description="Low complexity" evidence="1">
    <location>
        <begin position="196"/>
        <end position="207"/>
    </location>
</feature>
<dbReference type="HOGENOM" id="CLU_347073_0_0_11"/>